<evidence type="ECO:0000313" key="3">
    <source>
        <dbReference type="Proteomes" id="UP000306113"/>
    </source>
</evidence>
<dbReference type="Proteomes" id="UP000306113">
    <property type="component" value="Unassembled WGS sequence"/>
</dbReference>
<reference evidence="2 3" key="1">
    <citation type="submission" date="2019-04" db="EMBL/GenBank/DDBJ databases">
        <title>Draft genome sequence of Youngimonas vesicularis.</title>
        <authorList>
            <person name="Hameed A."/>
        </authorList>
    </citation>
    <scope>NUCLEOTIDE SEQUENCE [LARGE SCALE GENOMIC DNA]</scope>
    <source>
        <strain evidence="2 3">CC-AMW-E</strain>
    </source>
</reference>
<name>A0A4S3M8E8_9RHOB</name>
<sequence>MKKLKQSFRKDEEGAVTIDWVVITAGIIGLVIAIIPLVEAPVGTVTGRTQTALDSADATTTLGS</sequence>
<dbReference type="AlphaFoldDB" id="A0A4S3M8E8"/>
<protein>
    <recommendedName>
        <fullName evidence="4">Pilus assembly protein</fullName>
    </recommendedName>
</protein>
<feature type="transmembrane region" description="Helical" evidence="1">
    <location>
        <begin position="20"/>
        <end position="38"/>
    </location>
</feature>
<evidence type="ECO:0008006" key="4">
    <source>
        <dbReference type="Google" id="ProtNLM"/>
    </source>
</evidence>
<proteinExistence type="predicted"/>
<organism evidence="2 3">
    <name type="scientific">Thalassobius vesicularis</name>
    <dbReference type="NCBI Taxonomy" id="1294297"/>
    <lineage>
        <taxon>Bacteria</taxon>
        <taxon>Pseudomonadati</taxon>
        <taxon>Pseudomonadota</taxon>
        <taxon>Alphaproteobacteria</taxon>
        <taxon>Rhodobacterales</taxon>
        <taxon>Roseobacteraceae</taxon>
        <taxon>Thalassovita</taxon>
    </lineage>
</organism>
<accession>A0A4S3M8E8</accession>
<keyword evidence="3" id="KW-1185">Reference proteome</keyword>
<evidence type="ECO:0000313" key="2">
    <source>
        <dbReference type="EMBL" id="THD72946.1"/>
    </source>
</evidence>
<dbReference type="RefSeq" id="WP_168733210.1">
    <property type="nucleotide sequence ID" value="NZ_SSMD01000006.1"/>
</dbReference>
<keyword evidence="1" id="KW-1133">Transmembrane helix</keyword>
<gene>
    <name evidence="2" type="ORF">E7681_13575</name>
</gene>
<comment type="caution">
    <text evidence="2">The sequence shown here is derived from an EMBL/GenBank/DDBJ whole genome shotgun (WGS) entry which is preliminary data.</text>
</comment>
<keyword evidence="1" id="KW-0812">Transmembrane</keyword>
<keyword evidence="1" id="KW-0472">Membrane</keyword>
<dbReference type="EMBL" id="SSMD01000006">
    <property type="protein sequence ID" value="THD72946.1"/>
    <property type="molecule type" value="Genomic_DNA"/>
</dbReference>
<evidence type="ECO:0000256" key="1">
    <source>
        <dbReference type="SAM" id="Phobius"/>
    </source>
</evidence>